<proteinExistence type="predicted"/>
<dbReference type="Pfam" id="PF13561">
    <property type="entry name" value="adh_short_C2"/>
    <property type="match status" value="1"/>
</dbReference>
<comment type="caution">
    <text evidence="1">The sequence shown here is derived from an EMBL/GenBank/DDBJ whole genome shotgun (WGS) entry which is preliminary data.</text>
</comment>
<reference evidence="1" key="1">
    <citation type="submission" date="2020-02" db="EMBL/GenBank/DDBJ databases">
        <authorList>
            <person name="Shen X.-R."/>
            <person name="Zhang Y.-X."/>
        </authorList>
    </citation>
    <scope>NUCLEOTIDE SEQUENCE</scope>
    <source>
        <strain evidence="1">SYP-B3998</strain>
    </source>
</reference>
<dbReference type="PRINTS" id="PR00081">
    <property type="entry name" value="GDHRDH"/>
</dbReference>
<name>A0A6G3ZUX7_9BACL</name>
<dbReference type="PANTHER" id="PTHR44147">
    <property type="entry name" value="DEHYDROGENASE/REDUCTASE SDR FAMILY MEMBER 1"/>
    <property type="match status" value="1"/>
</dbReference>
<evidence type="ECO:0000313" key="1">
    <source>
        <dbReference type="EMBL" id="NEW06013.1"/>
    </source>
</evidence>
<dbReference type="AlphaFoldDB" id="A0A6G3ZUX7"/>
<dbReference type="Gene3D" id="3.40.50.720">
    <property type="entry name" value="NAD(P)-binding Rossmann-like Domain"/>
    <property type="match status" value="1"/>
</dbReference>
<dbReference type="PANTHER" id="PTHR44147:SF2">
    <property type="entry name" value="DEHYDROGENASE_REDUCTASE SDR FAMILY MEMBER 1"/>
    <property type="match status" value="1"/>
</dbReference>
<accession>A0A6G3ZUX7</accession>
<dbReference type="InterPro" id="IPR002347">
    <property type="entry name" value="SDR_fam"/>
</dbReference>
<dbReference type="InterPro" id="IPR036291">
    <property type="entry name" value="NAD(P)-bd_dom_sf"/>
</dbReference>
<gene>
    <name evidence="1" type="ORF">GK047_08325</name>
</gene>
<sequence length="308" mass="33197">MAKPVILAITRLGGAAMTNNVQNLQGKIALVTGSSRGGGRGIALALGEAGATVYVTGRSTRTQSSRTDLTGTIEDTAEAVSQRGGVGIPVRCDHTVDDDVAALYDRIKQEQGSLDLVVNNAWGGYENYEDTDFQAPFWKQPMLRWDKMFQAGLRAQMVSSRYAMSGLFLAQKHGLIINTGVYSDIGGNYPVNVFYDTVKRAVATMTRGMSLNLQASETGVIALALAPGWMRTEAVYKHYGLEAGDPDFMRIEALHPTESVEYIGRAVVALASDPLVHKKAGQLLEAGSLAAEYGFTDVDGRQMPPFRV</sequence>
<protein>
    <submittedName>
        <fullName evidence="1">SDR family oxidoreductase</fullName>
    </submittedName>
</protein>
<dbReference type="SUPFAM" id="SSF51735">
    <property type="entry name" value="NAD(P)-binding Rossmann-fold domains"/>
    <property type="match status" value="1"/>
</dbReference>
<dbReference type="EMBL" id="JAAIKC010000002">
    <property type="protein sequence ID" value="NEW06013.1"/>
    <property type="molecule type" value="Genomic_DNA"/>
</dbReference>
<organism evidence="1">
    <name type="scientific">Paenibacillus sp. SYP-B3998</name>
    <dbReference type="NCBI Taxonomy" id="2678564"/>
    <lineage>
        <taxon>Bacteria</taxon>
        <taxon>Bacillati</taxon>
        <taxon>Bacillota</taxon>
        <taxon>Bacilli</taxon>
        <taxon>Bacillales</taxon>
        <taxon>Paenibacillaceae</taxon>
        <taxon>Paenibacillus</taxon>
    </lineage>
</organism>